<accession>A0A923N051</accession>
<proteinExistence type="predicted"/>
<comment type="caution">
    <text evidence="1">The sequence shown here is derived from an EMBL/GenBank/DDBJ whole genome shotgun (WGS) entry which is preliminary data.</text>
</comment>
<dbReference type="EMBL" id="JACRUL010000012">
    <property type="protein sequence ID" value="MBC5844234.1"/>
    <property type="molecule type" value="Genomic_DNA"/>
</dbReference>
<reference evidence="1 2" key="1">
    <citation type="submission" date="2020-08" db="EMBL/GenBank/DDBJ databases">
        <title>Description of novel Flavobacterium F-392 isolate.</title>
        <authorList>
            <person name="Saticioglu I.B."/>
            <person name="Duman M."/>
            <person name="Altun S."/>
        </authorList>
    </citation>
    <scope>NUCLEOTIDE SEQUENCE [LARGE SCALE GENOMIC DNA]</scope>
    <source>
        <strain evidence="1 2">F-392</strain>
    </source>
</reference>
<gene>
    <name evidence="1" type="ORF">H8R25_07270</name>
</gene>
<protein>
    <recommendedName>
        <fullName evidence="3">Transcriptional regulator</fullName>
    </recommendedName>
</protein>
<dbReference type="InterPro" id="IPR036390">
    <property type="entry name" value="WH_DNA-bd_sf"/>
</dbReference>
<sequence length="164" mass="18717">MDIQKEKNELREMFGDHFEKLYNIPPLAARIIGLLIIDGCKSGLTFEALVATMGASKSSISTNLNLLLKMEKVTYFTICGDRKKYFKAADLSKRLENYLKLLDSEAAIIDRIITYREHTAACPEELCNLENARAYKVHVNEAEKLIANTIKKFQEIETINKNKQ</sequence>
<keyword evidence="2" id="KW-1185">Reference proteome</keyword>
<dbReference type="RefSeq" id="WP_187017904.1">
    <property type="nucleotide sequence ID" value="NZ_JACRUK010000012.1"/>
</dbReference>
<evidence type="ECO:0000313" key="2">
    <source>
        <dbReference type="Proteomes" id="UP000641454"/>
    </source>
</evidence>
<dbReference type="Gene3D" id="1.10.10.10">
    <property type="entry name" value="Winged helix-like DNA-binding domain superfamily/Winged helix DNA-binding domain"/>
    <property type="match status" value="1"/>
</dbReference>
<dbReference type="SUPFAM" id="SSF46785">
    <property type="entry name" value="Winged helix' DNA-binding domain"/>
    <property type="match status" value="1"/>
</dbReference>
<evidence type="ECO:0008006" key="3">
    <source>
        <dbReference type="Google" id="ProtNLM"/>
    </source>
</evidence>
<name>A0A923N051_9FLAO</name>
<evidence type="ECO:0000313" key="1">
    <source>
        <dbReference type="EMBL" id="MBC5844234.1"/>
    </source>
</evidence>
<organism evidence="1 2">
    <name type="scientific">Flavobacterium muglaense</name>
    <dbReference type="NCBI Taxonomy" id="2764716"/>
    <lineage>
        <taxon>Bacteria</taxon>
        <taxon>Pseudomonadati</taxon>
        <taxon>Bacteroidota</taxon>
        <taxon>Flavobacteriia</taxon>
        <taxon>Flavobacteriales</taxon>
        <taxon>Flavobacteriaceae</taxon>
        <taxon>Flavobacterium</taxon>
    </lineage>
</organism>
<dbReference type="AlphaFoldDB" id="A0A923N051"/>
<dbReference type="Proteomes" id="UP000641454">
    <property type="component" value="Unassembled WGS sequence"/>
</dbReference>
<dbReference type="InterPro" id="IPR036388">
    <property type="entry name" value="WH-like_DNA-bd_sf"/>
</dbReference>